<dbReference type="EMBL" id="OBDO01000006">
    <property type="protein sequence ID" value="SNX97267.1"/>
    <property type="molecule type" value="Genomic_DNA"/>
</dbReference>
<dbReference type="Proteomes" id="UP000219514">
    <property type="component" value="Unassembled WGS sequence"/>
</dbReference>
<reference evidence="2 3" key="1">
    <citation type="submission" date="2017-09" db="EMBL/GenBank/DDBJ databases">
        <authorList>
            <person name="Ehlers B."/>
            <person name="Leendertz F.H."/>
        </authorList>
    </citation>
    <scope>NUCLEOTIDE SEQUENCE [LARGE SCALE GENOMIC DNA]</scope>
    <source>
        <strain evidence="2 3">DSM 46844</strain>
    </source>
</reference>
<dbReference type="SUPFAM" id="SSF53474">
    <property type="entry name" value="alpha/beta-Hydrolases"/>
    <property type="match status" value="1"/>
</dbReference>
<evidence type="ECO:0000259" key="1">
    <source>
        <dbReference type="Pfam" id="PF00561"/>
    </source>
</evidence>
<dbReference type="AlphaFoldDB" id="A0A285EE54"/>
<dbReference type="PANTHER" id="PTHR43433">
    <property type="entry name" value="HYDROLASE, ALPHA/BETA FOLD FAMILY PROTEIN"/>
    <property type="match status" value="1"/>
</dbReference>
<feature type="domain" description="AB hydrolase-1" evidence="1">
    <location>
        <begin position="51"/>
        <end position="298"/>
    </location>
</feature>
<dbReference type="InterPro" id="IPR050471">
    <property type="entry name" value="AB_hydrolase"/>
</dbReference>
<protein>
    <submittedName>
        <fullName evidence="2">Pimeloyl-ACP methyl ester carboxylesterase</fullName>
    </submittedName>
</protein>
<evidence type="ECO:0000313" key="2">
    <source>
        <dbReference type="EMBL" id="SNX97267.1"/>
    </source>
</evidence>
<proteinExistence type="predicted"/>
<dbReference type="Pfam" id="PF00561">
    <property type="entry name" value="Abhydrolase_1"/>
    <property type="match status" value="1"/>
</dbReference>
<accession>A0A285EE54</accession>
<dbReference type="Gene3D" id="3.40.50.1820">
    <property type="entry name" value="alpha/beta hydrolase"/>
    <property type="match status" value="1"/>
</dbReference>
<dbReference type="RefSeq" id="WP_311712096.1">
    <property type="nucleotide sequence ID" value="NZ_JACHXB010000002.1"/>
</dbReference>
<keyword evidence="3" id="KW-1185">Reference proteome</keyword>
<dbReference type="GO" id="GO:0003824">
    <property type="term" value="F:catalytic activity"/>
    <property type="evidence" value="ECO:0007669"/>
    <property type="project" value="UniProtKB-ARBA"/>
</dbReference>
<evidence type="ECO:0000313" key="3">
    <source>
        <dbReference type="Proteomes" id="UP000219514"/>
    </source>
</evidence>
<dbReference type="InterPro" id="IPR029058">
    <property type="entry name" value="AB_hydrolase_fold"/>
</dbReference>
<dbReference type="InterPro" id="IPR000073">
    <property type="entry name" value="AB_hydrolase_1"/>
</dbReference>
<gene>
    <name evidence="2" type="ORF">SAMN06893097_106217</name>
</gene>
<dbReference type="PANTHER" id="PTHR43433:SF5">
    <property type="entry name" value="AB HYDROLASE-1 DOMAIN-CONTAINING PROTEIN"/>
    <property type="match status" value="1"/>
</dbReference>
<sequence>MSWTGCLTTGLTDTRVEEDPISRRFPPVSSLQVTSPDGTLIRAWSCGEGVPVLLCNGLGASSSAWPAVVAENSGFQVVGWDHRGLGASERPRDVARVQVEDHVADARAVLDAFGLATVTVVGWSLGVNVAFELALEDSERVDGVLAVAGVPGGSFSSLFAPFGVPRRWRAPAGRIGSRLLPVIGPLLPVLTRSTQPWQTLLAPAIAERTGADTARVEALAVVVGEFAEHDWSWFRRLAVAVADHAPLDVASLSCPVTFLAGRYDTLVDVVDVRRAADSVPGARYREFAASHFLPLEKPVAMAAELRLLTGVSAGHAR</sequence>
<organism evidence="2 3">
    <name type="scientific">Geodermatophilus sabuli</name>
    <dbReference type="NCBI Taxonomy" id="1564158"/>
    <lineage>
        <taxon>Bacteria</taxon>
        <taxon>Bacillati</taxon>
        <taxon>Actinomycetota</taxon>
        <taxon>Actinomycetes</taxon>
        <taxon>Geodermatophilales</taxon>
        <taxon>Geodermatophilaceae</taxon>
        <taxon>Geodermatophilus</taxon>
    </lineage>
</organism>
<name>A0A285EE54_9ACTN</name>